<dbReference type="PRINTS" id="PR00598">
    <property type="entry name" value="HTHMARR"/>
</dbReference>
<keyword evidence="3" id="KW-1185">Reference proteome</keyword>
<evidence type="ECO:0000259" key="1">
    <source>
        <dbReference type="PROSITE" id="PS50995"/>
    </source>
</evidence>
<dbReference type="PANTHER" id="PTHR33164:SF106">
    <property type="entry name" value="TRANSCRIPTIONAL REGULATORY PROTEIN"/>
    <property type="match status" value="1"/>
</dbReference>
<proteinExistence type="predicted"/>
<dbReference type="InterPro" id="IPR036390">
    <property type="entry name" value="WH_DNA-bd_sf"/>
</dbReference>
<dbReference type="PROSITE" id="PS50995">
    <property type="entry name" value="HTH_MARR_2"/>
    <property type="match status" value="1"/>
</dbReference>
<dbReference type="EMBL" id="BAABLM010000005">
    <property type="protein sequence ID" value="GAA4680330.1"/>
    <property type="molecule type" value="Genomic_DNA"/>
</dbReference>
<dbReference type="Proteomes" id="UP001501295">
    <property type="component" value="Unassembled WGS sequence"/>
</dbReference>
<dbReference type="PANTHER" id="PTHR33164">
    <property type="entry name" value="TRANSCRIPTIONAL REGULATOR, MARR FAMILY"/>
    <property type="match status" value="1"/>
</dbReference>
<dbReference type="InterPro" id="IPR039422">
    <property type="entry name" value="MarR/SlyA-like"/>
</dbReference>
<dbReference type="Pfam" id="PF12802">
    <property type="entry name" value="MarR_2"/>
    <property type="match status" value="1"/>
</dbReference>
<evidence type="ECO:0000313" key="3">
    <source>
        <dbReference type="Proteomes" id="UP001501295"/>
    </source>
</evidence>
<dbReference type="InterPro" id="IPR000835">
    <property type="entry name" value="HTH_MarR-typ"/>
</dbReference>
<feature type="domain" description="HTH marR-type" evidence="1">
    <location>
        <begin position="1"/>
        <end position="150"/>
    </location>
</feature>
<gene>
    <name evidence="2" type="ORF">GCM10025780_26960</name>
</gene>
<name>A0ABP8W6E3_9MICO</name>
<accession>A0ABP8W6E3</accession>
<protein>
    <submittedName>
        <fullName evidence="2">MarR family winged helix-turn-helix transcriptional regulator</fullName>
    </submittedName>
</protein>
<organism evidence="2 3">
    <name type="scientific">Frondihabitans cladoniiphilus</name>
    <dbReference type="NCBI Taxonomy" id="715785"/>
    <lineage>
        <taxon>Bacteria</taxon>
        <taxon>Bacillati</taxon>
        <taxon>Actinomycetota</taxon>
        <taxon>Actinomycetes</taxon>
        <taxon>Micrococcales</taxon>
        <taxon>Microbacteriaceae</taxon>
        <taxon>Frondihabitans</taxon>
    </lineage>
</organism>
<dbReference type="SMART" id="SM00347">
    <property type="entry name" value="HTH_MARR"/>
    <property type="match status" value="1"/>
</dbReference>
<dbReference type="InterPro" id="IPR036388">
    <property type="entry name" value="WH-like_DNA-bd_sf"/>
</dbReference>
<dbReference type="SUPFAM" id="SSF46785">
    <property type="entry name" value="Winged helix' DNA-binding domain"/>
    <property type="match status" value="1"/>
</dbReference>
<sequence length="172" mass="19103">MRNMTDDPDRARLRALAVEDIQRLITEGRRITQYFSARQGLSQTDLDALLHVLHEENAGSPTSAGRIAERLGLTSGAATGVIDRLERQGHVVRKRDEQDRRMVRVHYGDQGMAVARQFFTPLARMSDAVFDDLDEDELVVVERFLARMSDAMGAYATELAETDDGSGVAPGE</sequence>
<reference evidence="3" key="1">
    <citation type="journal article" date="2019" name="Int. J. Syst. Evol. Microbiol.">
        <title>The Global Catalogue of Microorganisms (GCM) 10K type strain sequencing project: providing services to taxonomists for standard genome sequencing and annotation.</title>
        <authorList>
            <consortium name="The Broad Institute Genomics Platform"/>
            <consortium name="The Broad Institute Genome Sequencing Center for Infectious Disease"/>
            <person name="Wu L."/>
            <person name="Ma J."/>
        </authorList>
    </citation>
    <scope>NUCLEOTIDE SEQUENCE [LARGE SCALE GENOMIC DNA]</scope>
    <source>
        <strain evidence="3">JCM 18956</strain>
    </source>
</reference>
<evidence type="ECO:0000313" key="2">
    <source>
        <dbReference type="EMBL" id="GAA4680330.1"/>
    </source>
</evidence>
<comment type="caution">
    <text evidence="2">The sequence shown here is derived from an EMBL/GenBank/DDBJ whole genome shotgun (WGS) entry which is preliminary data.</text>
</comment>
<dbReference type="Gene3D" id="1.10.10.10">
    <property type="entry name" value="Winged helix-like DNA-binding domain superfamily/Winged helix DNA-binding domain"/>
    <property type="match status" value="1"/>
</dbReference>